<dbReference type="AlphaFoldDB" id="A0A9P4PYG4"/>
<protein>
    <submittedName>
        <fullName evidence="2">HET-domain-containing protein</fullName>
    </submittedName>
</protein>
<gene>
    <name evidence="2" type="ORF">P171DRAFT_426027</name>
</gene>
<proteinExistence type="predicted"/>
<dbReference type="PANTHER" id="PTHR24148">
    <property type="entry name" value="ANKYRIN REPEAT DOMAIN-CONTAINING PROTEIN 39 HOMOLOG-RELATED"/>
    <property type="match status" value="1"/>
</dbReference>
<dbReference type="Pfam" id="PF26639">
    <property type="entry name" value="Het-6_barrel"/>
    <property type="match status" value="1"/>
</dbReference>
<evidence type="ECO:0000259" key="1">
    <source>
        <dbReference type="Pfam" id="PF06985"/>
    </source>
</evidence>
<name>A0A9P4PYG4_9PLEO</name>
<dbReference type="Proteomes" id="UP000799764">
    <property type="component" value="Unassembled WGS sequence"/>
</dbReference>
<sequence length="596" mass="68094">MANECLETLVYTPLNSSLNEIRLLHLPPGGEYDDFDCSLSVVSLNDEPRYEALSYVWGDNLEVKLPILLEKNTVQITRNLHSALRGIRYPNDERVLWIDALCINQKNSAEVNTQVAIMGDIYSKAGCVLAYIGEDFDGCDYAVETMSYIAENCNMHFDGPEDTVLRVHGVPIAKGGVAWDLIYQFFETPWTSRVWTAQEHVLAKKMLVYRSRLSIPLQTLHIFMDYVPRHIGNECCYYRKDYDLSFRHDVFKQWRAYIRHITPDTGILFPLHYYRIRQSGKSHDKIYGMLGLTGEIYKARIRADYEISIEDLFTNVVSIEGKATGRLDFLSYCRDQKLDLPSWVPDWTFYDKSCEDEDREGLFVFLYNADGRRLSRSFVSAGRKLFTSGVQISTVDRRYEPRFESGLRIKSIAHMWKFATAHPLSASYYGGMHGLEQAFWLTMCGSLVAPARQDDDGVASKQAFDMTKPRDPWRRLREVEYGETMEFWKQVAYEGQEYGPAPLLFKKVTEGKCFVVLANGAVGFAPAACRPGDAVVALTGGSLPCVLRRVNDDGRPEREYPRWTFVGCAYVHGSMDGEAFESVDKGLDYTRLFVLV</sequence>
<evidence type="ECO:0000313" key="3">
    <source>
        <dbReference type="Proteomes" id="UP000799764"/>
    </source>
</evidence>
<dbReference type="InterPro" id="IPR052895">
    <property type="entry name" value="HetReg/Transcr_Mod"/>
</dbReference>
<comment type="caution">
    <text evidence="2">The sequence shown here is derived from an EMBL/GenBank/DDBJ whole genome shotgun (WGS) entry which is preliminary data.</text>
</comment>
<dbReference type="Pfam" id="PF06985">
    <property type="entry name" value="HET"/>
    <property type="match status" value="1"/>
</dbReference>
<dbReference type="EMBL" id="MU001492">
    <property type="protein sequence ID" value="KAF2451518.1"/>
    <property type="molecule type" value="Genomic_DNA"/>
</dbReference>
<feature type="domain" description="Heterokaryon incompatibility" evidence="1">
    <location>
        <begin position="50"/>
        <end position="199"/>
    </location>
</feature>
<dbReference type="PANTHER" id="PTHR24148:SF82">
    <property type="entry name" value="HETEROKARYON INCOMPATIBILITY DOMAIN-CONTAINING PROTEIN"/>
    <property type="match status" value="1"/>
</dbReference>
<keyword evidence="3" id="KW-1185">Reference proteome</keyword>
<organism evidence="2 3">
    <name type="scientific">Karstenula rhodostoma CBS 690.94</name>
    <dbReference type="NCBI Taxonomy" id="1392251"/>
    <lineage>
        <taxon>Eukaryota</taxon>
        <taxon>Fungi</taxon>
        <taxon>Dikarya</taxon>
        <taxon>Ascomycota</taxon>
        <taxon>Pezizomycotina</taxon>
        <taxon>Dothideomycetes</taxon>
        <taxon>Pleosporomycetidae</taxon>
        <taxon>Pleosporales</taxon>
        <taxon>Massarineae</taxon>
        <taxon>Didymosphaeriaceae</taxon>
        <taxon>Karstenula</taxon>
    </lineage>
</organism>
<dbReference type="OrthoDB" id="5416609at2759"/>
<accession>A0A9P4PYG4</accession>
<reference evidence="2" key="1">
    <citation type="journal article" date="2020" name="Stud. Mycol.">
        <title>101 Dothideomycetes genomes: a test case for predicting lifestyles and emergence of pathogens.</title>
        <authorList>
            <person name="Haridas S."/>
            <person name="Albert R."/>
            <person name="Binder M."/>
            <person name="Bloem J."/>
            <person name="Labutti K."/>
            <person name="Salamov A."/>
            <person name="Andreopoulos B."/>
            <person name="Baker S."/>
            <person name="Barry K."/>
            <person name="Bills G."/>
            <person name="Bluhm B."/>
            <person name="Cannon C."/>
            <person name="Castanera R."/>
            <person name="Culley D."/>
            <person name="Daum C."/>
            <person name="Ezra D."/>
            <person name="Gonzalez J."/>
            <person name="Henrissat B."/>
            <person name="Kuo A."/>
            <person name="Liang C."/>
            <person name="Lipzen A."/>
            <person name="Lutzoni F."/>
            <person name="Magnuson J."/>
            <person name="Mondo S."/>
            <person name="Nolan M."/>
            <person name="Ohm R."/>
            <person name="Pangilinan J."/>
            <person name="Park H.-J."/>
            <person name="Ramirez L."/>
            <person name="Alfaro M."/>
            <person name="Sun H."/>
            <person name="Tritt A."/>
            <person name="Yoshinaga Y."/>
            <person name="Zwiers L.-H."/>
            <person name="Turgeon B."/>
            <person name="Goodwin S."/>
            <person name="Spatafora J."/>
            <person name="Crous P."/>
            <person name="Grigoriev I."/>
        </authorList>
    </citation>
    <scope>NUCLEOTIDE SEQUENCE</scope>
    <source>
        <strain evidence="2">CBS 690.94</strain>
    </source>
</reference>
<dbReference type="InterPro" id="IPR010730">
    <property type="entry name" value="HET"/>
</dbReference>
<evidence type="ECO:0000313" key="2">
    <source>
        <dbReference type="EMBL" id="KAF2451518.1"/>
    </source>
</evidence>